<evidence type="ECO:0000259" key="5">
    <source>
        <dbReference type="Pfam" id="PF00535"/>
    </source>
</evidence>
<dbReference type="InterPro" id="IPR029044">
    <property type="entry name" value="Nucleotide-diphossugar_trans"/>
</dbReference>
<dbReference type="PANTHER" id="PTHR43179:SF12">
    <property type="entry name" value="GALACTOFURANOSYLTRANSFERASE GLFT2"/>
    <property type="match status" value="1"/>
</dbReference>
<evidence type="ECO:0000313" key="6">
    <source>
        <dbReference type="EMBL" id="MEA5391394.1"/>
    </source>
</evidence>
<protein>
    <submittedName>
        <fullName evidence="6">Glycosyltransferase family 2 protein</fullName>
        <ecNumber evidence="6">2.4.-.-</ecNumber>
    </submittedName>
</protein>
<comment type="similarity">
    <text evidence="2">Belongs to the glycosyltransferase 2 family.</text>
</comment>
<evidence type="ECO:0000256" key="1">
    <source>
        <dbReference type="ARBA" id="ARBA00004776"/>
    </source>
</evidence>
<comment type="caution">
    <text evidence="6">The sequence shown here is derived from an EMBL/GenBank/DDBJ whole genome shotgun (WGS) entry which is preliminary data.</text>
</comment>
<gene>
    <name evidence="6" type="ORF">VB738_08990</name>
</gene>
<evidence type="ECO:0000256" key="4">
    <source>
        <dbReference type="ARBA" id="ARBA00022679"/>
    </source>
</evidence>
<feature type="domain" description="Glycosyltransferase 2-like" evidence="5">
    <location>
        <begin position="8"/>
        <end position="130"/>
    </location>
</feature>
<keyword evidence="7" id="KW-1185">Reference proteome</keyword>
<keyword evidence="3 6" id="KW-0328">Glycosyltransferase</keyword>
<dbReference type="Proteomes" id="UP001304461">
    <property type="component" value="Unassembled WGS sequence"/>
</dbReference>
<keyword evidence="4 6" id="KW-0808">Transferase</keyword>
<dbReference type="GO" id="GO:0016757">
    <property type="term" value="F:glycosyltransferase activity"/>
    <property type="evidence" value="ECO:0007669"/>
    <property type="project" value="UniProtKB-KW"/>
</dbReference>
<dbReference type="Gene3D" id="3.90.550.10">
    <property type="entry name" value="Spore Coat Polysaccharide Biosynthesis Protein SpsA, Chain A"/>
    <property type="match status" value="1"/>
</dbReference>
<dbReference type="RefSeq" id="WP_323305419.1">
    <property type="nucleotide sequence ID" value="NZ_JAYGHX010000004.1"/>
</dbReference>
<accession>A0ABU5RUB4</accession>
<dbReference type="EMBL" id="JAYGHX010000004">
    <property type="protein sequence ID" value="MEA5391394.1"/>
    <property type="molecule type" value="Genomic_DNA"/>
</dbReference>
<reference evidence="6 7" key="1">
    <citation type="submission" date="2023-12" db="EMBL/GenBank/DDBJ databases">
        <title>Baltic Sea Cyanobacteria.</title>
        <authorList>
            <person name="Delbaje E."/>
            <person name="Fewer D.P."/>
            <person name="Shishido T.K."/>
        </authorList>
    </citation>
    <scope>NUCLEOTIDE SEQUENCE [LARGE SCALE GENOMIC DNA]</scope>
    <source>
        <strain evidence="6 7">UHCC 0139</strain>
    </source>
</reference>
<proteinExistence type="inferred from homology"/>
<dbReference type="PANTHER" id="PTHR43179">
    <property type="entry name" value="RHAMNOSYLTRANSFERASE WBBL"/>
    <property type="match status" value="1"/>
</dbReference>
<evidence type="ECO:0000313" key="7">
    <source>
        <dbReference type="Proteomes" id="UP001304461"/>
    </source>
</evidence>
<dbReference type="EC" id="2.4.-.-" evidence="6"/>
<dbReference type="InterPro" id="IPR001173">
    <property type="entry name" value="Glyco_trans_2-like"/>
</dbReference>
<evidence type="ECO:0000256" key="3">
    <source>
        <dbReference type="ARBA" id="ARBA00022676"/>
    </source>
</evidence>
<sequence>MTPPLVTAVVPTRNRRETTLRFLDAMAGQTHGALRVVVVDANSSDGTVAAIRRQHPKVTVVAADDRDFWAGATNRGVRRALAAGTDYVLTINDDAVVSADYVARMVALAQRHGCGILGSRIDLLAEPGRIWALGTRTDWGTDRFLRLSHHDELASQLDPALAAAEVLPAEAMPGNGVLIRQEVFRRVGLYDARWLPHYHADSEWVMRAVRRGVEACVTPGVVVLNDFGDEQKRLPLGSLRGLLFTFFHPKSHLYLPAVAAILWRYCPPTQRWPTLRGLVGRFLRMKR</sequence>
<name>A0ABU5RUB4_9CYAN</name>
<dbReference type="SUPFAM" id="SSF53448">
    <property type="entry name" value="Nucleotide-diphospho-sugar transferases"/>
    <property type="match status" value="1"/>
</dbReference>
<comment type="pathway">
    <text evidence="1">Cell wall biogenesis; cell wall polysaccharide biosynthesis.</text>
</comment>
<evidence type="ECO:0000256" key="2">
    <source>
        <dbReference type="ARBA" id="ARBA00006739"/>
    </source>
</evidence>
<organism evidence="6 7">
    <name type="scientific">Cyanobium gracile UHCC 0139</name>
    <dbReference type="NCBI Taxonomy" id="3110308"/>
    <lineage>
        <taxon>Bacteria</taxon>
        <taxon>Bacillati</taxon>
        <taxon>Cyanobacteriota</taxon>
        <taxon>Cyanophyceae</taxon>
        <taxon>Synechococcales</taxon>
        <taxon>Prochlorococcaceae</taxon>
        <taxon>Cyanobium</taxon>
    </lineage>
</organism>
<dbReference type="Pfam" id="PF00535">
    <property type="entry name" value="Glycos_transf_2"/>
    <property type="match status" value="1"/>
</dbReference>